<reference evidence="6 7" key="1">
    <citation type="submission" date="2017-03" db="EMBL/GenBank/DDBJ databases">
        <title>Genome sequence of Clostridium thermoalcaliphilum DSM 7309.</title>
        <authorList>
            <person name="Poehlein A."/>
            <person name="Daniel R."/>
        </authorList>
    </citation>
    <scope>NUCLEOTIDE SEQUENCE [LARGE SCALE GENOMIC DNA]</scope>
    <source>
        <strain evidence="6 7">DSM 7309</strain>
    </source>
</reference>
<dbReference type="RefSeq" id="WP_158080485.1">
    <property type="nucleotide sequence ID" value="NZ_MZGW01000005.1"/>
</dbReference>
<dbReference type="PANTHER" id="PTHR32089:SF112">
    <property type="entry name" value="LYSOZYME-LIKE PROTEIN-RELATED"/>
    <property type="match status" value="1"/>
</dbReference>
<accession>A0A1V4I621</accession>
<feature type="transmembrane region" description="Helical" evidence="4">
    <location>
        <begin position="5"/>
        <end position="25"/>
    </location>
</feature>
<dbReference type="GO" id="GO:0007165">
    <property type="term" value="P:signal transduction"/>
    <property type="evidence" value="ECO:0007669"/>
    <property type="project" value="UniProtKB-KW"/>
</dbReference>
<keyword evidence="7" id="KW-1185">Reference proteome</keyword>
<dbReference type="SMART" id="SM00283">
    <property type="entry name" value="MA"/>
    <property type="match status" value="1"/>
</dbReference>
<dbReference type="Gene3D" id="1.10.287.950">
    <property type="entry name" value="Methyl-accepting chemotaxis protein"/>
    <property type="match status" value="1"/>
</dbReference>
<dbReference type="STRING" id="29349.CLOTH_14740"/>
<comment type="caution">
    <text evidence="6">The sequence shown here is derived from an EMBL/GenBank/DDBJ whole genome shotgun (WGS) entry which is preliminary data.</text>
</comment>
<proteinExistence type="predicted"/>
<name>A0A1V4I621_9FIRM</name>
<feature type="domain" description="Methyl-accepting transducer" evidence="5">
    <location>
        <begin position="123"/>
        <end position="359"/>
    </location>
</feature>
<feature type="transmembrane region" description="Helical" evidence="4">
    <location>
        <begin position="31"/>
        <end position="50"/>
    </location>
</feature>
<dbReference type="InterPro" id="IPR004089">
    <property type="entry name" value="MCPsignal_dom"/>
</dbReference>
<gene>
    <name evidence="6" type="primary">mcp4_3</name>
    <name evidence="6" type="ORF">CLOTH_14740</name>
</gene>
<keyword evidence="4" id="KW-1133">Transmembrane helix</keyword>
<dbReference type="Pfam" id="PF00015">
    <property type="entry name" value="MCPsignal"/>
    <property type="match status" value="1"/>
</dbReference>
<evidence type="ECO:0000313" key="6">
    <source>
        <dbReference type="EMBL" id="OPJ55416.1"/>
    </source>
</evidence>
<keyword evidence="4" id="KW-0472">Membrane</keyword>
<keyword evidence="1 2" id="KW-0807">Transducer</keyword>
<evidence type="ECO:0000256" key="4">
    <source>
        <dbReference type="SAM" id="Phobius"/>
    </source>
</evidence>
<dbReference type="SUPFAM" id="SSF58104">
    <property type="entry name" value="Methyl-accepting chemotaxis protein (MCP) signaling domain"/>
    <property type="match status" value="1"/>
</dbReference>
<sequence length="523" mass="58548">MRNKLVIGVSSALYLILITVTNSMVLKDLHYYTATSTNIILTMVYAYVTLTSLYKLKISKIESVLDIVNKSRYDYNLDEDTKNNYEESVLSIIQGFNNTKEASKYVLKSSVDLAKVADNVSSKVNDMEVSAEQIAAASEEIAAGSLNQMETINNIFGNIEKVGKNIEDIISELKRIEIKTDASVKLTDDGNEYVQKTKESIEIIKNTMIEYTDSLHNFTDSFSQITRFADIIRDITEQTNLLALNSSIEAARAGEHGKGFAVVANEIGKLSNQSQAASQQISTVIQDMEKKISKLTEEMSTGKDRIEQSVQIAEKTEEAFRKISESTVETRYQISTIGKQMEEIGGYTESVIKSVETIQEISQGNAADCQQFSAAIEDMNNSFKGIVKESNNLKEHLNNLQQTVAKDTMDKYMYQKALDVKEYLDKSDDYDLKKLTNMLNIDEIYLVDTSGIIVKCSDPEGVGLDSFKIDPTSYEASKLKEGYTATPIRKRSHDDQMYKFLHIPYKNGMVISVSLSLQSVLSL</sequence>
<protein>
    <submittedName>
        <fullName evidence="6">Methyl-accepting chemotaxis protein 4</fullName>
    </submittedName>
</protein>
<keyword evidence="3" id="KW-0175">Coiled coil</keyword>
<keyword evidence="4" id="KW-0812">Transmembrane</keyword>
<dbReference type="EMBL" id="MZGW01000005">
    <property type="protein sequence ID" value="OPJ55416.1"/>
    <property type="molecule type" value="Genomic_DNA"/>
</dbReference>
<evidence type="ECO:0000259" key="5">
    <source>
        <dbReference type="PROSITE" id="PS50111"/>
    </source>
</evidence>
<feature type="coiled-coil region" evidence="3">
    <location>
        <begin position="278"/>
        <end position="305"/>
    </location>
</feature>
<evidence type="ECO:0000313" key="7">
    <source>
        <dbReference type="Proteomes" id="UP000190140"/>
    </source>
</evidence>
<evidence type="ECO:0000256" key="2">
    <source>
        <dbReference type="PROSITE-ProRule" id="PRU00284"/>
    </source>
</evidence>
<evidence type="ECO:0000256" key="1">
    <source>
        <dbReference type="ARBA" id="ARBA00023224"/>
    </source>
</evidence>
<evidence type="ECO:0000256" key="3">
    <source>
        <dbReference type="SAM" id="Coils"/>
    </source>
</evidence>
<dbReference type="AlphaFoldDB" id="A0A1V4I621"/>
<dbReference type="GO" id="GO:0016020">
    <property type="term" value="C:membrane"/>
    <property type="evidence" value="ECO:0007669"/>
    <property type="project" value="InterPro"/>
</dbReference>
<dbReference type="OrthoDB" id="9814363at2"/>
<dbReference type="PANTHER" id="PTHR32089">
    <property type="entry name" value="METHYL-ACCEPTING CHEMOTAXIS PROTEIN MCPB"/>
    <property type="match status" value="1"/>
</dbReference>
<dbReference type="Proteomes" id="UP000190140">
    <property type="component" value="Unassembled WGS sequence"/>
</dbReference>
<organism evidence="6 7">
    <name type="scientific">Alkalithermobacter paradoxus</name>
    <dbReference type="NCBI Taxonomy" id="29349"/>
    <lineage>
        <taxon>Bacteria</taxon>
        <taxon>Bacillati</taxon>
        <taxon>Bacillota</taxon>
        <taxon>Clostridia</taxon>
        <taxon>Peptostreptococcales</taxon>
        <taxon>Tepidibacteraceae</taxon>
        <taxon>Alkalithermobacter</taxon>
    </lineage>
</organism>
<dbReference type="PROSITE" id="PS50111">
    <property type="entry name" value="CHEMOTAXIS_TRANSDUC_2"/>
    <property type="match status" value="1"/>
</dbReference>